<organism evidence="1 2">
    <name type="scientific">Paenibacillus odorifer</name>
    <dbReference type="NCBI Taxonomy" id="189426"/>
    <lineage>
        <taxon>Bacteria</taxon>
        <taxon>Bacillati</taxon>
        <taxon>Bacillota</taxon>
        <taxon>Bacilli</taxon>
        <taxon>Bacillales</taxon>
        <taxon>Paenibacillaceae</taxon>
        <taxon>Paenibacillus</taxon>
    </lineage>
</organism>
<dbReference type="PIRSF" id="PIRSF037227">
    <property type="entry name" value="Aminobenzoyl-glu_utiliz_pB"/>
    <property type="match status" value="1"/>
</dbReference>
<proteinExistence type="predicted"/>
<comment type="caution">
    <text evidence="1">The sequence shown here is derived from an EMBL/GenBank/DDBJ whole genome shotgun (WGS) entry which is preliminary data.</text>
</comment>
<dbReference type="InterPro" id="IPR017439">
    <property type="entry name" value="Amidohydrolase"/>
</dbReference>
<dbReference type="InterPro" id="IPR036264">
    <property type="entry name" value="Bact_exopeptidase_dim_dom"/>
</dbReference>
<dbReference type="SUPFAM" id="SSF53187">
    <property type="entry name" value="Zn-dependent exopeptidases"/>
    <property type="match status" value="1"/>
</dbReference>
<dbReference type="SUPFAM" id="SSF55031">
    <property type="entry name" value="Bacterial exopeptidase dimerisation domain"/>
    <property type="match status" value="1"/>
</dbReference>
<dbReference type="Proteomes" id="UP000187158">
    <property type="component" value="Unassembled WGS sequence"/>
</dbReference>
<dbReference type="PANTHER" id="PTHR30575">
    <property type="entry name" value="PEPTIDASE M20"/>
    <property type="match status" value="1"/>
</dbReference>
<dbReference type="Gene3D" id="3.40.630.10">
    <property type="entry name" value="Zn peptidases"/>
    <property type="match status" value="1"/>
</dbReference>
<name>A0ABX3GYC0_9BACL</name>
<dbReference type="EMBL" id="MPVP01000002">
    <property type="protein sequence ID" value="OMD40559.1"/>
    <property type="molecule type" value="Genomic_DNA"/>
</dbReference>
<protein>
    <submittedName>
        <fullName evidence="1">Amidohydrolase</fullName>
    </submittedName>
</protein>
<dbReference type="RefSeq" id="WP_076217613.1">
    <property type="nucleotide sequence ID" value="NZ_MPTL01000019.1"/>
</dbReference>
<keyword evidence="2" id="KW-1185">Reference proteome</keyword>
<dbReference type="Pfam" id="PF01546">
    <property type="entry name" value="Peptidase_M20"/>
    <property type="match status" value="1"/>
</dbReference>
<dbReference type="InterPro" id="IPR017145">
    <property type="entry name" value="Aminobenzoyl-glu_utiliz_pB"/>
</dbReference>
<dbReference type="InterPro" id="IPR052030">
    <property type="entry name" value="Peptidase_M20/M20A_hydrolases"/>
</dbReference>
<evidence type="ECO:0000313" key="1">
    <source>
        <dbReference type="EMBL" id="OMD40559.1"/>
    </source>
</evidence>
<dbReference type="InterPro" id="IPR002933">
    <property type="entry name" value="Peptidase_M20"/>
</dbReference>
<dbReference type="CDD" id="cd05673">
    <property type="entry name" value="M20_Acy1L2_AbgB"/>
    <property type="match status" value="1"/>
</dbReference>
<gene>
    <name evidence="1" type="ORF">BSO21_00760</name>
</gene>
<accession>A0ABX3GYC0</accession>
<sequence length="466" mass="50297">MDYYQFISDIIDQKQGKLTEASDQIWDFCETRYQEHRSAEVLCKVLEEEGFSVQRSAGEIETAFVGTYGKGAPIIAILGEFDALSGMSQVAGVTFKEPLQEGANGHGCGHNLLGAGSLGAAVAVRHYLERSGLPGTIRYYGCPAEEGGGGKAYMARAGLFKDVDAAFTWHPWDENLAYNSRMLATCQIQFTFRGNSSHASASPHLGRSALDAVGLMNAGANYLREHLISEARLHYAITDAGGHSPNVVQAKASVLYKLRAPRMSQVKEMIQRVCDIASGAAMMTGTRVEHQVDGASADLIPNFTLSRVMHQCFTELGGAAFTEDEQRFARGIQDSFSAEEKRIVRNGGGRILSEQLQPYSEEQGYVYASTDVGDVSWIVPTGQVYVTTCAYGTQPHSWQLVAQGKSSAAHKGMLLAGKVLAASAIHVLQHPAVIAAAKSELKEQLDGEVYQSLIPPEVQPAASRAV</sequence>
<reference evidence="1 2" key="1">
    <citation type="submission" date="2016-11" db="EMBL/GenBank/DDBJ databases">
        <title>Paenibacillus species isolates.</title>
        <authorList>
            <person name="Beno S.M."/>
        </authorList>
    </citation>
    <scope>NUCLEOTIDE SEQUENCE [LARGE SCALE GENOMIC DNA]</scope>
    <source>
        <strain evidence="1 2">FSL H7-0433</strain>
    </source>
</reference>
<dbReference type="NCBIfam" id="TIGR01891">
    <property type="entry name" value="amidohydrolases"/>
    <property type="match status" value="1"/>
</dbReference>
<evidence type="ECO:0000313" key="2">
    <source>
        <dbReference type="Proteomes" id="UP000187158"/>
    </source>
</evidence>
<dbReference type="PANTHER" id="PTHR30575:SF0">
    <property type="entry name" value="XAA-ARG DIPEPTIDASE"/>
    <property type="match status" value="1"/>
</dbReference>
<dbReference type="Gene3D" id="3.30.70.360">
    <property type="match status" value="1"/>
</dbReference>